<protein>
    <recommendedName>
        <fullName evidence="2">Integrase</fullName>
    </recommendedName>
</protein>
<dbReference type="PANTHER" id="PTHR30349">
    <property type="entry name" value="PHAGE INTEGRASE-RELATED"/>
    <property type="match status" value="1"/>
</dbReference>
<keyword evidence="5" id="KW-0229">DNA integration</keyword>
<dbReference type="Gene3D" id="1.10.150.130">
    <property type="match status" value="1"/>
</dbReference>
<accession>A0A8S5LMT7</accession>
<evidence type="ECO:0000259" key="11">
    <source>
        <dbReference type="PROSITE" id="PS51900"/>
    </source>
</evidence>
<organism evidence="12">
    <name type="scientific">Siphoviridae sp. ctDuC3</name>
    <dbReference type="NCBI Taxonomy" id="2827563"/>
    <lineage>
        <taxon>Viruses</taxon>
        <taxon>Duplodnaviria</taxon>
        <taxon>Heunggongvirae</taxon>
        <taxon>Uroviricota</taxon>
        <taxon>Caudoviricetes</taxon>
    </lineage>
</organism>
<keyword evidence="6 9" id="KW-0238">DNA-binding</keyword>
<dbReference type="InterPro" id="IPR050090">
    <property type="entry name" value="Tyrosine_recombinase_XerCD"/>
</dbReference>
<dbReference type="GO" id="GO:0044826">
    <property type="term" value="P:viral genome integration into host DNA"/>
    <property type="evidence" value="ECO:0007669"/>
    <property type="project" value="UniProtKB-KW"/>
</dbReference>
<dbReference type="EMBL" id="BK015879">
    <property type="protein sequence ID" value="DAD71262.1"/>
    <property type="molecule type" value="Genomic_DNA"/>
</dbReference>
<evidence type="ECO:0000256" key="2">
    <source>
        <dbReference type="ARBA" id="ARBA00016082"/>
    </source>
</evidence>
<evidence type="ECO:0000256" key="3">
    <source>
        <dbReference type="ARBA" id="ARBA00022679"/>
    </source>
</evidence>
<evidence type="ECO:0000256" key="4">
    <source>
        <dbReference type="ARBA" id="ARBA00022801"/>
    </source>
</evidence>
<evidence type="ECO:0000256" key="1">
    <source>
        <dbReference type="ARBA" id="ARBA00008857"/>
    </source>
</evidence>
<evidence type="ECO:0000256" key="9">
    <source>
        <dbReference type="PROSITE-ProRule" id="PRU01248"/>
    </source>
</evidence>
<dbReference type="InterPro" id="IPR013762">
    <property type="entry name" value="Integrase-like_cat_sf"/>
</dbReference>
<dbReference type="GO" id="GO:0075713">
    <property type="term" value="P:establishment of integrated proviral latency"/>
    <property type="evidence" value="ECO:0007669"/>
    <property type="project" value="UniProtKB-KW"/>
</dbReference>
<evidence type="ECO:0000313" key="12">
    <source>
        <dbReference type="EMBL" id="DAD71262.1"/>
    </source>
</evidence>
<dbReference type="GO" id="GO:0006310">
    <property type="term" value="P:DNA recombination"/>
    <property type="evidence" value="ECO:0007669"/>
    <property type="project" value="UniProtKB-KW"/>
</dbReference>
<evidence type="ECO:0000256" key="8">
    <source>
        <dbReference type="ARBA" id="ARBA00023195"/>
    </source>
</evidence>
<dbReference type="SUPFAM" id="SSF56349">
    <property type="entry name" value="DNA breaking-rejoining enzymes"/>
    <property type="match status" value="1"/>
</dbReference>
<dbReference type="Gene3D" id="1.10.443.10">
    <property type="entry name" value="Intergrase catalytic core"/>
    <property type="match status" value="1"/>
</dbReference>
<dbReference type="PROSITE" id="PS51900">
    <property type="entry name" value="CB"/>
    <property type="match status" value="1"/>
</dbReference>
<dbReference type="GO" id="GO:0003677">
    <property type="term" value="F:DNA binding"/>
    <property type="evidence" value="ECO:0007669"/>
    <property type="project" value="UniProtKB-UniRule"/>
</dbReference>
<dbReference type="CDD" id="cd01189">
    <property type="entry name" value="INT_ICEBs1_C_like"/>
    <property type="match status" value="1"/>
</dbReference>
<dbReference type="InterPro" id="IPR002104">
    <property type="entry name" value="Integrase_catalytic"/>
</dbReference>
<dbReference type="PANTHER" id="PTHR30349:SF64">
    <property type="entry name" value="PROPHAGE INTEGRASE INTD-RELATED"/>
    <property type="match status" value="1"/>
</dbReference>
<dbReference type="InterPro" id="IPR010998">
    <property type="entry name" value="Integrase_recombinase_N"/>
</dbReference>
<evidence type="ECO:0000256" key="5">
    <source>
        <dbReference type="ARBA" id="ARBA00022908"/>
    </source>
</evidence>
<keyword evidence="4" id="KW-0378">Hydrolase</keyword>
<evidence type="ECO:0000256" key="7">
    <source>
        <dbReference type="ARBA" id="ARBA00023172"/>
    </source>
</evidence>
<proteinExistence type="inferred from homology"/>
<keyword evidence="8" id="KW-1160">Virus entry into host cell</keyword>
<evidence type="ECO:0000259" key="10">
    <source>
        <dbReference type="PROSITE" id="PS51898"/>
    </source>
</evidence>
<sequence length="382" mass="44671">MFYTPVGVYKRKDRHMANWYGVLKYKDSYGEWKNKKKTFFDAKGKREAKVALAKWHEEEEEMIEREITHTTVRDAIEDYLNQQYNLGQIEITSYQDDCDKAAYAIFPYIGNESFYEIDSEILQMWVNKLSEKYKPSTVITLTAIFGKVYNDAYKRGKMKYNEWRKVTLPRANRPEINYLTKSGRQYLFAVVDKNSRWYLSTMVMFYTGMRTGEYCALRWKNINYALDFIEINQAAKVIKDEEGNSKIIYGDTKTHIRRRVPLMPQLKKILQEVEQERKPRPNELLCKGHENPRLLCTSFLKFTTRNKILGSLGKPITNHGLRHTFATMGVAAGMDIKSLSTILGHKNVQTTLDLYASDDDEAKSVSMGKLADMMKEEEEQDF</sequence>
<feature type="domain" description="Core-binding (CB)" evidence="11">
    <location>
        <begin position="70"/>
        <end position="153"/>
    </location>
</feature>
<feature type="domain" description="Tyr recombinase" evidence="10">
    <location>
        <begin position="174"/>
        <end position="368"/>
    </location>
</feature>
<keyword evidence="7" id="KW-0233">DNA recombination</keyword>
<dbReference type="InterPro" id="IPR011010">
    <property type="entry name" value="DNA_brk_join_enz"/>
</dbReference>
<reference evidence="12" key="1">
    <citation type="journal article" date="2021" name="Proc. Natl. Acad. Sci. U.S.A.">
        <title>A Catalog of Tens of Thousands of Viruses from Human Metagenomes Reveals Hidden Associations with Chronic Diseases.</title>
        <authorList>
            <person name="Tisza M.J."/>
            <person name="Buck C.B."/>
        </authorList>
    </citation>
    <scope>NUCLEOTIDE SEQUENCE</scope>
    <source>
        <strain evidence="12">CtDuC3</strain>
    </source>
</reference>
<comment type="similarity">
    <text evidence="1">Belongs to the 'phage' integrase family.</text>
</comment>
<dbReference type="Pfam" id="PF00589">
    <property type="entry name" value="Phage_integrase"/>
    <property type="match status" value="1"/>
</dbReference>
<dbReference type="PROSITE" id="PS51898">
    <property type="entry name" value="TYR_RECOMBINASE"/>
    <property type="match status" value="1"/>
</dbReference>
<dbReference type="InterPro" id="IPR044068">
    <property type="entry name" value="CB"/>
</dbReference>
<dbReference type="GO" id="GO:0016787">
    <property type="term" value="F:hydrolase activity"/>
    <property type="evidence" value="ECO:0007669"/>
    <property type="project" value="UniProtKB-KW"/>
</dbReference>
<keyword evidence="8" id="KW-1179">Viral genome integration</keyword>
<dbReference type="GO" id="GO:0016740">
    <property type="term" value="F:transferase activity"/>
    <property type="evidence" value="ECO:0007669"/>
    <property type="project" value="UniProtKB-KW"/>
</dbReference>
<evidence type="ECO:0000256" key="6">
    <source>
        <dbReference type="ARBA" id="ARBA00023125"/>
    </source>
</evidence>
<dbReference type="GO" id="GO:0015074">
    <property type="term" value="P:DNA integration"/>
    <property type="evidence" value="ECO:0007669"/>
    <property type="project" value="UniProtKB-KW"/>
</dbReference>
<name>A0A8S5LMT7_9CAUD</name>
<keyword evidence="3" id="KW-0808">Transferase</keyword>